<dbReference type="RefSeq" id="WP_322443939.1">
    <property type="nucleotide sequence ID" value="NZ_JAXOTQ010000077.1"/>
</dbReference>
<dbReference type="EMBL" id="JAXOTQ010000077">
    <property type="protein sequence ID" value="MDZ5494474.1"/>
    <property type="molecule type" value="Genomic_DNA"/>
</dbReference>
<gene>
    <name evidence="2" type="ORF">U2F25_34370</name>
</gene>
<feature type="region of interest" description="Disordered" evidence="1">
    <location>
        <begin position="25"/>
        <end position="45"/>
    </location>
</feature>
<reference evidence="2 3" key="1">
    <citation type="submission" date="2023-12" db="EMBL/GenBank/DDBJ databases">
        <title>Micromonospora sp. nov., isolated from Atacama Desert.</title>
        <authorList>
            <person name="Carro L."/>
            <person name="Golinska P."/>
            <person name="Klenk H.-P."/>
            <person name="Goodfellow M."/>
        </authorList>
    </citation>
    <scope>NUCLEOTIDE SEQUENCE [LARGE SCALE GENOMIC DNA]</scope>
    <source>
        <strain evidence="2 3">4G53</strain>
    </source>
</reference>
<comment type="caution">
    <text evidence="2">The sequence shown here is derived from an EMBL/GenBank/DDBJ whole genome shotgun (WGS) entry which is preliminary data.</text>
</comment>
<accession>A0ABU5JQ21</accession>
<name>A0ABU5JQ21_9ACTN</name>
<organism evidence="2 3">
    <name type="scientific">Micromonospora sicca</name>
    <dbReference type="NCBI Taxonomy" id="2202420"/>
    <lineage>
        <taxon>Bacteria</taxon>
        <taxon>Bacillati</taxon>
        <taxon>Actinomycetota</taxon>
        <taxon>Actinomycetes</taxon>
        <taxon>Micromonosporales</taxon>
        <taxon>Micromonosporaceae</taxon>
        <taxon>Micromonospora</taxon>
    </lineage>
</organism>
<protein>
    <submittedName>
        <fullName evidence="2">Uncharacterized protein</fullName>
    </submittedName>
</protein>
<evidence type="ECO:0000313" key="2">
    <source>
        <dbReference type="EMBL" id="MDZ5494474.1"/>
    </source>
</evidence>
<evidence type="ECO:0000313" key="3">
    <source>
        <dbReference type="Proteomes" id="UP001290101"/>
    </source>
</evidence>
<dbReference type="Proteomes" id="UP001290101">
    <property type="component" value="Unassembled WGS sequence"/>
</dbReference>
<evidence type="ECO:0000256" key="1">
    <source>
        <dbReference type="SAM" id="MobiDB-lite"/>
    </source>
</evidence>
<keyword evidence="3" id="KW-1185">Reference proteome</keyword>
<sequence length="100" mass="10478">MSDPNDVVPAAAGALAAADRPVLISEAGTPPRPAPTWPGLDGRQLPLTSPAGQSLWFVDTVRTDRRGAEGRLTVAQQAVPARDVVSATRLPATVCGRRRK</sequence>
<proteinExistence type="predicted"/>